<protein>
    <recommendedName>
        <fullName evidence="3">LOB domain-containing protein</fullName>
    </recommendedName>
</protein>
<dbReference type="InterPro" id="IPR004883">
    <property type="entry name" value="LOB"/>
</dbReference>
<organism evidence="4 5">
    <name type="scientific">Asparagus officinalis</name>
    <name type="common">Garden asparagus</name>
    <dbReference type="NCBI Taxonomy" id="4686"/>
    <lineage>
        <taxon>Eukaryota</taxon>
        <taxon>Viridiplantae</taxon>
        <taxon>Streptophyta</taxon>
        <taxon>Embryophyta</taxon>
        <taxon>Tracheophyta</taxon>
        <taxon>Spermatophyta</taxon>
        <taxon>Magnoliopsida</taxon>
        <taxon>Liliopsida</taxon>
        <taxon>Asparagales</taxon>
        <taxon>Asparagaceae</taxon>
        <taxon>Asparagoideae</taxon>
        <taxon>Asparagus</taxon>
    </lineage>
</organism>
<dbReference type="Pfam" id="PF03195">
    <property type="entry name" value="LOB"/>
    <property type="match status" value="1"/>
</dbReference>
<dbReference type="PROSITE" id="PS50891">
    <property type="entry name" value="LOB"/>
    <property type="match status" value="1"/>
</dbReference>
<dbReference type="AlphaFoldDB" id="A0A5P1EU64"/>
<gene>
    <name evidence="4" type="ORF">A4U43_C05F1970</name>
</gene>
<dbReference type="Proteomes" id="UP000243459">
    <property type="component" value="Chromosome 5"/>
</dbReference>
<dbReference type="PANTHER" id="PTHR31301:SF153">
    <property type="entry name" value="LOB DOMAIN-CONTAINING PROTEIN 26"/>
    <property type="match status" value="1"/>
</dbReference>
<comment type="similarity">
    <text evidence="1">Belongs to the LOB domain-containing protein family.</text>
</comment>
<evidence type="ECO:0000256" key="1">
    <source>
        <dbReference type="ARBA" id="ARBA00005474"/>
    </source>
</evidence>
<dbReference type="Gramene" id="ONK67620">
    <property type="protein sequence ID" value="ONK67620"/>
    <property type="gene ID" value="A4U43_C05F1970"/>
</dbReference>
<feature type="compositionally biased region" description="Low complexity" evidence="2">
    <location>
        <begin position="68"/>
        <end position="79"/>
    </location>
</feature>
<evidence type="ECO:0000256" key="2">
    <source>
        <dbReference type="SAM" id="MobiDB-lite"/>
    </source>
</evidence>
<feature type="domain" description="LOB" evidence="3">
    <location>
        <begin position="1"/>
        <end position="62"/>
    </location>
</feature>
<proteinExistence type="inferred from homology"/>
<dbReference type="OMA" id="HEQQQIF"/>
<sequence>MKILDIKQNLPVEQRGQAADAIASEAYWRVRDPVYGSVGVISLLQQQIYAVQSELAETQAQIALHSAQQQQHRQQNQVQLENHPYGLDDSQQFGLDQGPSGPQNPPNFP</sequence>
<accession>A0A5P1EU64</accession>
<keyword evidence="5" id="KW-1185">Reference proteome</keyword>
<feature type="region of interest" description="Disordered" evidence="2">
    <location>
        <begin position="67"/>
        <end position="109"/>
    </location>
</feature>
<evidence type="ECO:0000259" key="3">
    <source>
        <dbReference type="PROSITE" id="PS50891"/>
    </source>
</evidence>
<dbReference type="PANTHER" id="PTHR31301">
    <property type="entry name" value="LOB DOMAIN-CONTAINING PROTEIN 4-RELATED"/>
    <property type="match status" value="1"/>
</dbReference>
<reference evidence="5" key="1">
    <citation type="journal article" date="2017" name="Nat. Commun.">
        <title>The asparagus genome sheds light on the origin and evolution of a young Y chromosome.</title>
        <authorList>
            <person name="Harkess A."/>
            <person name="Zhou J."/>
            <person name="Xu C."/>
            <person name="Bowers J.E."/>
            <person name="Van der Hulst R."/>
            <person name="Ayyampalayam S."/>
            <person name="Mercati F."/>
            <person name="Riccardi P."/>
            <person name="McKain M.R."/>
            <person name="Kakrana A."/>
            <person name="Tang H."/>
            <person name="Ray J."/>
            <person name="Groenendijk J."/>
            <person name="Arikit S."/>
            <person name="Mathioni S.M."/>
            <person name="Nakano M."/>
            <person name="Shan H."/>
            <person name="Telgmann-Rauber A."/>
            <person name="Kanno A."/>
            <person name="Yue Z."/>
            <person name="Chen H."/>
            <person name="Li W."/>
            <person name="Chen Y."/>
            <person name="Xu X."/>
            <person name="Zhang Y."/>
            <person name="Luo S."/>
            <person name="Chen H."/>
            <person name="Gao J."/>
            <person name="Mao Z."/>
            <person name="Pires J.C."/>
            <person name="Luo M."/>
            <person name="Kudrna D."/>
            <person name="Wing R.A."/>
            <person name="Meyers B.C."/>
            <person name="Yi K."/>
            <person name="Kong H."/>
            <person name="Lavrijsen P."/>
            <person name="Sunseri F."/>
            <person name="Falavigna A."/>
            <person name="Ye Y."/>
            <person name="Leebens-Mack J.H."/>
            <person name="Chen G."/>
        </authorList>
    </citation>
    <scope>NUCLEOTIDE SEQUENCE [LARGE SCALE GENOMIC DNA]</scope>
    <source>
        <strain evidence="5">cv. DH0086</strain>
    </source>
</reference>
<dbReference type="EMBL" id="CM007385">
    <property type="protein sequence ID" value="ONK67620.1"/>
    <property type="molecule type" value="Genomic_DNA"/>
</dbReference>
<evidence type="ECO:0000313" key="5">
    <source>
        <dbReference type="Proteomes" id="UP000243459"/>
    </source>
</evidence>
<evidence type="ECO:0000313" key="4">
    <source>
        <dbReference type="EMBL" id="ONK67620.1"/>
    </source>
</evidence>
<name>A0A5P1EU64_ASPOF</name>